<proteinExistence type="predicted"/>
<protein>
    <submittedName>
        <fullName evidence="1">Uncharacterized protein</fullName>
    </submittedName>
</protein>
<dbReference type="EMBL" id="GBRH01272961">
    <property type="protein sequence ID" value="JAD24934.1"/>
    <property type="molecule type" value="Transcribed_RNA"/>
</dbReference>
<sequence>MMSLTEPVFTVHFQETASDCNFSKCTFLDIQISIDLEHCSKDTCILQAERCNEVPTELSNLKVQGIYFSHKMFPQFLSP</sequence>
<evidence type="ECO:0000313" key="1">
    <source>
        <dbReference type="EMBL" id="JAD24934.1"/>
    </source>
</evidence>
<organism evidence="1">
    <name type="scientific">Arundo donax</name>
    <name type="common">Giant reed</name>
    <name type="synonym">Donax arundinaceus</name>
    <dbReference type="NCBI Taxonomy" id="35708"/>
    <lineage>
        <taxon>Eukaryota</taxon>
        <taxon>Viridiplantae</taxon>
        <taxon>Streptophyta</taxon>
        <taxon>Embryophyta</taxon>
        <taxon>Tracheophyta</taxon>
        <taxon>Spermatophyta</taxon>
        <taxon>Magnoliopsida</taxon>
        <taxon>Liliopsida</taxon>
        <taxon>Poales</taxon>
        <taxon>Poaceae</taxon>
        <taxon>PACMAD clade</taxon>
        <taxon>Arundinoideae</taxon>
        <taxon>Arundineae</taxon>
        <taxon>Arundo</taxon>
    </lineage>
</organism>
<dbReference type="AlphaFoldDB" id="A0A0A8YFH3"/>
<reference evidence="1" key="1">
    <citation type="submission" date="2014-09" db="EMBL/GenBank/DDBJ databases">
        <authorList>
            <person name="Magalhaes I.L.F."/>
            <person name="Oliveira U."/>
            <person name="Santos F.R."/>
            <person name="Vidigal T.H.D.A."/>
            <person name="Brescovit A.D."/>
            <person name="Santos A.J."/>
        </authorList>
    </citation>
    <scope>NUCLEOTIDE SEQUENCE</scope>
    <source>
        <tissue evidence="1">Shoot tissue taken approximately 20 cm above the soil surface</tissue>
    </source>
</reference>
<accession>A0A0A8YFH3</accession>
<reference evidence="1" key="2">
    <citation type="journal article" date="2015" name="Data Brief">
        <title>Shoot transcriptome of the giant reed, Arundo donax.</title>
        <authorList>
            <person name="Barrero R.A."/>
            <person name="Guerrero F.D."/>
            <person name="Moolhuijzen P."/>
            <person name="Goolsby J.A."/>
            <person name="Tidwell J."/>
            <person name="Bellgard S.E."/>
            <person name="Bellgard M.I."/>
        </authorList>
    </citation>
    <scope>NUCLEOTIDE SEQUENCE</scope>
    <source>
        <tissue evidence="1">Shoot tissue taken approximately 20 cm above the soil surface</tissue>
    </source>
</reference>
<name>A0A0A8YFH3_ARUDO</name>